<dbReference type="InterPro" id="IPR023404">
    <property type="entry name" value="rSAM_horseshoe"/>
</dbReference>
<keyword evidence="3" id="KW-0479">Metal-binding</keyword>
<evidence type="ECO:0000259" key="7">
    <source>
        <dbReference type="PROSITE" id="PS51918"/>
    </source>
</evidence>
<evidence type="ECO:0000256" key="4">
    <source>
        <dbReference type="ARBA" id="ARBA00023004"/>
    </source>
</evidence>
<dbReference type="InterPro" id="IPR058240">
    <property type="entry name" value="rSAM_sf"/>
</dbReference>
<dbReference type="SUPFAM" id="SSF102114">
    <property type="entry name" value="Radical SAM enzymes"/>
    <property type="match status" value="1"/>
</dbReference>
<dbReference type="Pfam" id="PF04055">
    <property type="entry name" value="Radical_SAM"/>
    <property type="match status" value="1"/>
</dbReference>
<dbReference type="InterPro" id="IPR006158">
    <property type="entry name" value="Cobalamin-bd"/>
</dbReference>
<dbReference type="EMBL" id="PFDW01000075">
    <property type="protein sequence ID" value="PJE57861.1"/>
    <property type="molecule type" value="Genomic_DNA"/>
</dbReference>
<dbReference type="Pfam" id="PF02310">
    <property type="entry name" value="B12-binding"/>
    <property type="match status" value="1"/>
</dbReference>
<dbReference type="GO" id="GO:0003824">
    <property type="term" value="F:catalytic activity"/>
    <property type="evidence" value="ECO:0007669"/>
    <property type="project" value="InterPro"/>
</dbReference>
<dbReference type="PROSITE" id="PS51332">
    <property type="entry name" value="B12_BINDING"/>
    <property type="match status" value="1"/>
</dbReference>
<evidence type="ECO:0000256" key="1">
    <source>
        <dbReference type="ARBA" id="ARBA00001966"/>
    </source>
</evidence>
<dbReference type="GO" id="GO:0051539">
    <property type="term" value="F:4 iron, 4 sulfur cluster binding"/>
    <property type="evidence" value="ECO:0007669"/>
    <property type="project" value="UniProtKB-KW"/>
</dbReference>
<dbReference type="InterPro" id="IPR007197">
    <property type="entry name" value="rSAM"/>
</dbReference>
<dbReference type="SFLD" id="SFLDG01082">
    <property type="entry name" value="B12-binding_domain_containing"/>
    <property type="match status" value="1"/>
</dbReference>
<protein>
    <submittedName>
        <fullName evidence="8">Uncharacterized protein</fullName>
    </submittedName>
</protein>
<evidence type="ECO:0000313" key="8">
    <source>
        <dbReference type="EMBL" id="PJE57861.1"/>
    </source>
</evidence>
<dbReference type="InterPro" id="IPR006638">
    <property type="entry name" value="Elp3/MiaA/NifB-like_rSAM"/>
</dbReference>
<keyword evidence="5" id="KW-0411">Iron-sulfur</keyword>
<sequence>RKKIIEVLPDVDCVGLSVMTSQIASALELSKIIKDFNQNIKIIWGGFHPTFFSKQVTSHNLVDVAVLHEGEATMLELVKEFRGENKEADLNKIKGIAFVDKNGKFIATNRRGFVKFDDLPLPNWDIMPEEILYNLEIVPTYTSRGCPHRCTFCVNAITQNLWRWRVPEKVLKDLEIISKKPYFKDKPVRFWDENFFVNILRAKQIIKGIIDRNINIKWETTIRANYLNKRMVDDSMMTQMKKSGCYLLSFGAESGSDRILKKLEKGISRQEIIDSSIQCIRHNIIPQYSFMVGLPGEVRKDINQTISLIDVLVRLSPKIQILGPQAFRPYPGSKLYEDCLASGWQEPKSLEEWAKVMQDQLNYLSPRQFPWLKNPSLVESLEAYARFGAMPIKSALGSTIKANKMIKLGFILLCKLRWKFKFFVWPFEYYLAQKYVTKFKE</sequence>
<feature type="non-terminal residue" evidence="8">
    <location>
        <position position="1"/>
    </location>
</feature>
<comment type="cofactor">
    <cofactor evidence="1">
        <name>[4Fe-4S] cluster</name>
        <dbReference type="ChEBI" id="CHEBI:49883"/>
    </cofactor>
</comment>
<comment type="caution">
    <text evidence="8">The sequence shown here is derived from an EMBL/GenBank/DDBJ whole genome shotgun (WGS) entry which is preliminary data.</text>
</comment>
<dbReference type="PROSITE" id="PS51918">
    <property type="entry name" value="RADICAL_SAM"/>
    <property type="match status" value="1"/>
</dbReference>
<gene>
    <name evidence="8" type="ORF">COU81_03880</name>
</gene>
<evidence type="ECO:0000256" key="2">
    <source>
        <dbReference type="ARBA" id="ARBA00022691"/>
    </source>
</evidence>
<dbReference type="GO" id="GO:0031419">
    <property type="term" value="F:cobalamin binding"/>
    <property type="evidence" value="ECO:0007669"/>
    <property type="project" value="InterPro"/>
</dbReference>
<dbReference type="InterPro" id="IPR034466">
    <property type="entry name" value="Methyltransferase_Class_B"/>
</dbReference>
<evidence type="ECO:0000259" key="6">
    <source>
        <dbReference type="PROSITE" id="PS51332"/>
    </source>
</evidence>
<dbReference type="Gene3D" id="3.40.50.280">
    <property type="entry name" value="Cobalamin-binding domain"/>
    <property type="match status" value="1"/>
</dbReference>
<accession>A0A2M8KD59</accession>
<feature type="domain" description="Radical SAM core" evidence="7">
    <location>
        <begin position="132"/>
        <end position="367"/>
    </location>
</feature>
<dbReference type="Proteomes" id="UP000231450">
    <property type="component" value="Unassembled WGS sequence"/>
</dbReference>
<reference evidence="9" key="1">
    <citation type="submission" date="2017-09" db="EMBL/GenBank/DDBJ databases">
        <title>Depth-based differentiation of microbial function through sediment-hosted aquifers and enrichment of novel symbionts in the deep terrestrial subsurface.</title>
        <authorList>
            <person name="Probst A.J."/>
            <person name="Ladd B."/>
            <person name="Jarett J.K."/>
            <person name="Geller-Mcgrath D.E."/>
            <person name="Sieber C.M.K."/>
            <person name="Emerson J.B."/>
            <person name="Anantharaman K."/>
            <person name="Thomas B.C."/>
            <person name="Malmstrom R."/>
            <person name="Stieglmeier M."/>
            <person name="Klingl A."/>
            <person name="Woyke T."/>
            <person name="Ryan C.M."/>
            <person name="Banfield J.F."/>
        </authorList>
    </citation>
    <scope>NUCLEOTIDE SEQUENCE [LARGE SCALE GENOMIC DNA]</scope>
</reference>
<dbReference type="InterPro" id="IPR051198">
    <property type="entry name" value="BchE-like"/>
</dbReference>
<dbReference type="AlphaFoldDB" id="A0A2M8KD59"/>
<dbReference type="SFLD" id="SFLDS00029">
    <property type="entry name" value="Radical_SAM"/>
    <property type="match status" value="1"/>
</dbReference>
<feature type="domain" description="B12-binding" evidence="6">
    <location>
        <begin position="1"/>
        <end position="88"/>
    </location>
</feature>
<evidence type="ECO:0000313" key="9">
    <source>
        <dbReference type="Proteomes" id="UP000231450"/>
    </source>
</evidence>
<keyword evidence="4" id="KW-0408">Iron</keyword>
<dbReference type="CDD" id="cd02068">
    <property type="entry name" value="radical_SAM_B12_BD"/>
    <property type="match status" value="1"/>
</dbReference>
<dbReference type="SMART" id="SM00729">
    <property type="entry name" value="Elp3"/>
    <property type="match status" value="1"/>
</dbReference>
<proteinExistence type="predicted"/>
<dbReference type="GO" id="GO:0046872">
    <property type="term" value="F:metal ion binding"/>
    <property type="evidence" value="ECO:0007669"/>
    <property type="project" value="UniProtKB-KW"/>
</dbReference>
<dbReference type="Gene3D" id="3.80.30.20">
    <property type="entry name" value="tm_1862 like domain"/>
    <property type="match status" value="1"/>
</dbReference>
<evidence type="ECO:0000256" key="5">
    <source>
        <dbReference type="ARBA" id="ARBA00023014"/>
    </source>
</evidence>
<name>A0A2M8KD59_9BACT</name>
<keyword evidence="2" id="KW-0949">S-adenosyl-L-methionine</keyword>
<dbReference type="PANTHER" id="PTHR43409">
    <property type="entry name" value="ANAEROBIC MAGNESIUM-PROTOPORPHYRIN IX MONOMETHYL ESTER CYCLASE-RELATED"/>
    <property type="match status" value="1"/>
</dbReference>
<organism evidence="8 9">
    <name type="scientific">Candidatus Portnoybacteria bacterium CG10_big_fil_rev_8_21_14_0_10_36_7</name>
    <dbReference type="NCBI Taxonomy" id="1974812"/>
    <lineage>
        <taxon>Bacteria</taxon>
        <taxon>Candidatus Portnoyibacteriota</taxon>
    </lineage>
</organism>
<evidence type="ECO:0000256" key="3">
    <source>
        <dbReference type="ARBA" id="ARBA00022723"/>
    </source>
</evidence>
<dbReference type="SFLD" id="SFLDG01123">
    <property type="entry name" value="methyltransferase_(Class_B)"/>
    <property type="match status" value="1"/>
</dbReference>